<dbReference type="InterPro" id="IPR017927">
    <property type="entry name" value="FAD-bd_FR_type"/>
</dbReference>
<feature type="transmembrane region" description="Helical" evidence="15">
    <location>
        <begin position="128"/>
        <end position="146"/>
    </location>
</feature>
<feature type="transmembrane region" description="Helical" evidence="15">
    <location>
        <begin position="202"/>
        <end position="222"/>
    </location>
</feature>
<evidence type="ECO:0000256" key="6">
    <source>
        <dbReference type="ARBA" id="ARBA00022692"/>
    </source>
</evidence>
<evidence type="ECO:0000256" key="7">
    <source>
        <dbReference type="ARBA" id="ARBA00022982"/>
    </source>
</evidence>
<gene>
    <name evidence="17" type="ORF">QBC37DRAFT_20276</name>
</gene>
<dbReference type="GO" id="GO:0052851">
    <property type="term" value="F:ferric-chelate reductase (NADPH) activity"/>
    <property type="evidence" value="ECO:0007669"/>
    <property type="project" value="UniProtKB-EC"/>
</dbReference>
<evidence type="ECO:0000256" key="9">
    <source>
        <dbReference type="ARBA" id="ARBA00023002"/>
    </source>
</evidence>
<dbReference type="GO" id="GO:0006826">
    <property type="term" value="P:iron ion transport"/>
    <property type="evidence" value="ECO:0007669"/>
    <property type="project" value="TreeGrafter"/>
</dbReference>
<dbReference type="PANTHER" id="PTHR32361:SF9">
    <property type="entry name" value="FERRIC REDUCTASE TRANSMEMBRANE COMPONENT 3-RELATED"/>
    <property type="match status" value="1"/>
</dbReference>
<dbReference type="SFLD" id="SFLDS00052">
    <property type="entry name" value="Ferric_Reductase_Domain"/>
    <property type="match status" value="1"/>
</dbReference>
<sequence length="612" mass="67044">MAGPPSPAGGGHGNEDPARLAFFAARQLVNERVMKIYVAGLCGLIAVFVVAHWTRLACVKIARSYQGASALERPFVIVSRLARNVLVRKVPGFKSAGHALLVATYVALNAAVSFTNVDSSMGNIANRFGWMALGNLAFVVFLALKNTPLAFLTAYSYERLNCLHHVAGYLMFVYMVLHAALYTAFFQSQNRLISIFSQEEEIAAIVAGFSFLSVIFSATFLRRVWYELFYVVHITAWIMGIVTVGLHLPHIAKKTLIVTLLTASMWVLDRLIRAARVLYYSSNNQATLHPLANGGTKIVFKKAPARAEPGKHCFVWIPAIRKFETHPFTIHRTEPMEFTVKAHNGFTRDLHKYAVANPGAAVTASVDGPYGTFPDPMEFDKIVLIAGGGGATFTFGLMVNILERMNEDARKKVSFIWAVKKHENLSWFKEHLEMLKSHEHSPHIDVSLYVTRAPVSTSVAEHLHLPHLHGAHSISSGSSDGGQSPPLSPAGDDVEKGVPPISDSTQAAAMTEKEMERGIETQVEHKETAGPVAITTTTTATTTHPYQHAVKAGRPDLATLIREAVSTTPPNQRVLVAGCGPDPLMRVIRDTTARLIRTDGPAVELHCEQFGW</sequence>
<dbReference type="Pfam" id="PF08022">
    <property type="entry name" value="FAD_binding_8"/>
    <property type="match status" value="1"/>
</dbReference>
<protein>
    <recommendedName>
        <fullName evidence="3">ferric-chelate reductase (NADPH)</fullName>
        <ecNumber evidence="3">1.16.1.9</ecNumber>
    </recommendedName>
</protein>
<evidence type="ECO:0000256" key="15">
    <source>
        <dbReference type="SAM" id="Phobius"/>
    </source>
</evidence>
<evidence type="ECO:0000256" key="12">
    <source>
        <dbReference type="ARBA" id="ARBA00023180"/>
    </source>
</evidence>
<comment type="subcellular location">
    <subcellularLocation>
        <location evidence="1">Cell membrane</location>
        <topology evidence="1">Multi-pass membrane protein</topology>
    </subcellularLocation>
</comment>
<dbReference type="InterPro" id="IPR013112">
    <property type="entry name" value="FAD-bd_8"/>
</dbReference>
<comment type="similarity">
    <text evidence="2">Belongs to the ferric reductase (FRE) family.</text>
</comment>
<dbReference type="InterPro" id="IPR017938">
    <property type="entry name" value="Riboflavin_synthase-like_b-brl"/>
</dbReference>
<feature type="transmembrane region" description="Helical" evidence="15">
    <location>
        <begin position="96"/>
        <end position="116"/>
    </location>
</feature>
<evidence type="ECO:0000256" key="13">
    <source>
        <dbReference type="ARBA" id="ARBA00048483"/>
    </source>
</evidence>
<keyword evidence="18" id="KW-1185">Reference proteome</keyword>
<evidence type="ECO:0000259" key="16">
    <source>
        <dbReference type="PROSITE" id="PS51384"/>
    </source>
</evidence>
<dbReference type="SUPFAM" id="SSF63380">
    <property type="entry name" value="Riboflavin synthase domain-like"/>
    <property type="match status" value="1"/>
</dbReference>
<keyword evidence="5" id="KW-1003">Cell membrane</keyword>
<dbReference type="Pfam" id="PF08030">
    <property type="entry name" value="NAD_binding_6"/>
    <property type="match status" value="1"/>
</dbReference>
<dbReference type="AlphaFoldDB" id="A0AAN7B5J5"/>
<evidence type="ECO:0000256" key="1">
    <source>
        <dbReference type="ARBA" id="ARBA00004651"/>
    </source>
</evidence>
<evidence type="ECO:0000256" key="8">
    <source>
        <dbReference type="ARBA" id="ARBA00022989"/>
    </source>
</evidence>
<keyword evidence="11 15" id="KW-0472">Membrane</keyword>
<dbReference type="CDD" id="cd06186">
    <property type="entry name" value="NOX_Duox_like_FAD_NADP"/>
    <property type="match status" value="1"/>
</dbReference>
<feature type="region of interest" description="Disordered" evidence="14">
    <location>
        <begin position="470"/>
        <end position="501"/>
    </location>
</feature>
<reference evidence="17" key="1">
    <citation type="journal article" date="2023" name="Mol. Phylogenet. Evol.">
        <title>Genome-scale phylogeny and comparative genomics of the fungal order Sordariales.</title>
        <authorList>
            <person name="Hensen N."/>
            <person name="Bonometti L."/>
            <person name="Westerberg I."/>
            <person name="Brannstrom I.O."/>
            <person name="Guillou S."/>
            <person name="Cros-Aarteil S."/>
            <person name="Calhoun S."/>
            <person name="Haridas S."/>
            <person name="Kuo A."/>
            <person name="Mondo S."/>
            <person name="Pangilinan J."/>
            <person name="Riley R."/>
            <person name="LaButti K."/>
            <person name="Andreopoulos B."/>
            <person name="Lipzen A."/>
            <person name="Chen C."/>
            <person name="Yan M."/>
            <person name="Daum C."/>
            <person name="Ng V."/>
            <person name="Clum A."/>
            <person name="Steindorff A."/>
            <person name="Ohm R.A."/>
            <person name="Martin F."/>
            <person name="Silar P."/>
            <person name="Natvig D.O."/>
            <person name="Lalanne C."/>
            <person name="Gautier V."/>
            <person name="Ament-Velasquez S.L."/>
            <person name="Kruys A."/>
            <person name="Hutchinson M.I."/>
            <person name="Powell A.J."/>
            <person name="Barry K."/>
            <person name="Miller A.N."/>
            <person name="Grigoriev I.V."/>
            <person name="Debuchy R."/>
            <person name="Gladieux P."/>
            <person name="Hiltunen Thoren M."/>
            <person name="Johannesson H."/>
        </authorList>
    </citation>
    <scope>NUCLEOTIDE SEQUENCE</scope>
    <source>
        <strain evidence="17">PSN293</strain>
    </source>
</reference>
<dbReference type="EMBL" id="MU858157">
    <property type="protein sequence ID" value="KAK4211104.1"/>
    <property type="molecule type" value="Genomic_DNA"/>
</dbReference>
<dbReference type="InterPro" id="IPR039261">
    <property type="entry name" value="FNR_nucleotide-bd"/>
</dbReference>
<keyword evidence="9" id="KW-0560">Oxidoreductase</keyword>
<accession>A0AAN7B5J5</accession>
<keyword evidence="4" id="KW-0813">Transport</keyword>
<dbReference type="InterPro" id="IPR051410">
    <property type="entry name" value="Ferric/Cupric_Reductase"/>
</dbReference>
<organism evidence="17 18">
    <name type="scientific">Rhypophila decipiens</name>
    <dbReference type="NCBI Taxonomy" id="261697"/>
    <lineage>
        <taxon>Eukaryota</taxon>
        <taxon>Fungi</taxon>
        <taxon>Dikarya</taxon>
        <taxon>Ascomycota</taxon>
        <taxon>Pezizomycotina</taxon>
        <taxon>Sordariomycetes</taxon>
        <taxon>Sordariomycetidae</taxon>
        <taxon>Sordariales</taxon>
        <taxon>Naviculisporaceae</taxon>
        <taxon>Rhypophila</taxon>
    </lineage>
</organism>
<dbReference type="GO" id="GO:0015677">
    <property type="term" value="P:copper ion import"/>
    <property type="evidence" value="ECO:0007669"/>
    <property type="project" value="TreeGrafter"/>
</dbReference>
<dbReference type="PANTHER" id="PTHR32361">
    <property type="entry name" value="FERRIC/CUPRIC REDUCTASE TRANSMEMBRANE COMPONENT"/>
    <property type="match status" value="1"/>
</dbReference>
<dbReference type="InterPro" id="IPR013121">
    <property type="entry name" value="Fe_red_NAD-bd_6"/>
</dbReference>
<reference evidence="17" key="2">
    <citation type="submission" date="2023-05" db="EMBL/GenBank/DDBJ databases">
        <authorList>
            <consortium name="Lawrence Berkeley National Laboratory"/>
            <person name="Steindorff A."/>
            <person name="Hensen N."/>
            <person name="Bonometti L."/>
            <person name="Westerberg I."/>
            <person name="Brannstrom I.O."/>
            <person name="Guillou S."/>
            <person name="Cros-Aarteil S."/>
            <person name="Calhoun S."/>
            <person name="Haridas S."/>
            <person name="Kuo A."/>
            <person name="Mondo S."/>
            <person name="Pangilinan J."/>
            <person name="Riley R."/>
            <person name="Labutti K."/>
            <person name="Andreopoulos B."/>
            <person name="Lipzen A."/>
            <person name="Chen C."/>
            <person name="Yanf M."/>
            <person name="Daum C."/>
            <person name="Ng V."/>
            <person name="Clum A."/>
            <person name="Ohm R."/>
            <person name="Martin F."/>
            <person name="Silar P."/>
            <person name="Natvig D."/>
            <person name="Lalanne C."/>
            <person name="Gautier V."/>
            <person name="Ament-Velasquez S.L."/>
            <person name="Kruys A."/>
            <person name="Hutchinson M.I."/>
            <person name="Powell A.J."/>
            <person name="Barry K."/>
            <person name="Miller A.N."/>
            <person name="Grigoriev I.V."/>
            <person name="Debuchy R."/>
            <person name="Gladieux P."/>
            <person name="Thoren M.H."/>
            <person name="Johannesson H."/>
        </authorList>
    </citation>
    <scope>NUCLEOTIDE SEQUENCE</scope>
    <source>
        <strain evidence="17">PSN293</strain>
    </source>
</reference>
<dbReference type="GO" id="GO:0006879">
    <property type="term" value="P:intracellular iron ion homeostasis"/>
    <property type="evidence" value="ECO:0007669"/>
    <property type="project" value="TreeGrafter"/>
</dbReference>
<dbReference type="SUPFAM" id="SSF52343">
    <property type="entry name" value="Ferredoxin reductase-like, C-terminal NADP-linked domain"/>
    <property type="match status" value="1"/>
</dbReference>
<evidence type="ECO:0000256" key="3">
    <source>
        <dbReference type="ARBA" id="ARBA00012668"/>
    </source>
</evidence>
<evidence type="ECO:0000256" key="5">
    <source>
        <dbReference type="ARBA" id="ARBA00022475"/>
    </source>
</evidence>
<dbReference type="Pfam" id="PF01794">
    <property type="entry name" value="Ferric_reduct"/>
    <property type="match status" value="1"/>
</dbReference>
<evidence type="ECO:0000256" key="10">
    <source>
        <dbReference type="ARBA" id="ARBA00023065"/>
    </source>
</evidence>
<evidence type="ECO:0000256" key="2">
    <source>
        <dbReference type="ARBA" id="ARBA00006278"/>
    </source>
</evidence>
<evidence type="ECO:0000313" key="17">
    <source>
        <dbReference type="EMBL" id="KAK4211104.1"/>
    </source>
</evidence>
<name>A0AAN7B5J5_9PEZI</name>
<dbReference type="Proteomes" id="UP001301769">
    <property type="component" value="Unassembled WGS sequence"/>
</dbReference>
<evidence type="ECO:0000313" key="18">
    <source>
        <dbReference type="Proteomes" id="UP001301769"/>
    </source>
</evidence>
<keyword evidence="7" id="KW-0249">Electron transport</keyword>
<dbReference type="EC" id="1.16.1.9" evidence="3"/>
<feature type="transmembrane region" description="Helical" evidence="15">
    <location>
        <begin position="36"/>
        <end position="54"/>
    </location>
</feature>
<feature type="transmembrane region" description="Helical" evidence="15">
    <location>
        <begin position="228"/>
        <end position="248"/>
    </location>
</feature>
<dbReference type="SFLD" id="SFLDG01168">
    <property type="entry name" value="Ferric_reductase_subgroup_(FRE"/>
    <property type="match status" value="1"/>
</dbReference>
<comment type="caution">
    <text evidence="17">The sequence shown here is derived from an EMBL/GenBank/DDBJ whole genome shotgun (WGS) entry which is preliminary data.</text>
</comment>
<dbReference type="InterPro" id="IPR013130">
    <property type="entry name" value="Fe3_Rdtase_TM_dom"/>
</dbReference>
<evidence type="ECO:0000256" key="14">
    <source>
        <dbReference type="SAM" id="MobiDB-lite"/>
    </source>
</evidence>
<feature type="domain" description="FAD-binding FR-type" evidence="16">
    <location>
        <begin position="264"/>
        <end position="376"/>
    </location>
</feature>
<keyword evidence="12" id="KW-0325">Glycoprotein</keyword>
<feature type="transmembrane region" description="Helical" evidence="15">
    <location>
        <begin position="166"/>
        <end position="186"/>
    </location>
</feature>
<dbReference type="Gene3D" id="3.40.50.80">
    <property type="entry name" value="Nucleotide-binding domain of ferredoxin-NADP reductase (FNR) module"/>
    <property type="match status" value="1"/>
</dbReference>
<keyword evidence="10" id="KW-0406">Ion transport</keyword>
<comment type="catalytic activity">
    <reaction evidence="13">
        <text>2 a Fe(II)-siderophore + NADP(+) + H(+) = 2 a Fe(III)-siderophore + NADPH</text>
        <dbReference type="Rhea" id="RHEA:28795"/>
        <dbReference type="Rhea" id="RHEA-COMP:11342"/>
        <dbReference type="Rhea" id="RHEA-COMP:11344"/>
        <dbReference type="ChEBI" id="CHEBI:15378"/>
        <dbReference type="ChEBI" id="CHEBI:29033"/>
        <dbReference type="ChEBI" id="CHEBI:29034"/>
        <dbReference type="ChEBI" id="CHEBI:57783"/>
        <dbReference type="ChEBI" id="CHEBI:58349"/>
        <dbReference type="EC" id="1.16.1.9"/>
    </reaction>
</comment>
<proteinExistence type="inferred from homology"/>
<feature type="compositionally biased region" description="Low complexity" evidence="14">
    <location>
        <begin position="473"/>
        <end position="485"/>
    </location>
</feature>
<keyword evidence="6 15" id="KW-0812">Transmembrane</keyword>
<dbReference type="GO" id="GO:0005886">
    <property type="term" value="C:plasma membrane"/>
    <property type="evidence" value="ECO:0007669"/>
    <property type="project" value="UniProtKB-SubCell"/>
</dbReference>
<evidence type="ECO:0000256" key="4">
    <source>
        <dbReference type="ARBA" id="ARBA00022448"/>
    </source>
</evidence>
<dbReference type="PROSITE" id="PS51384">
    <property type="entry name" value="FAD_FR"/>
    <property type="match status" value="1"/>
</dbReference>
<evidence type="ECO:0000256" key="11">
    <source>
        <dbReference type="ARBA" id="ARBA00023136"/>
    </source>
</evidence>
<keyword evidence="8 15" id="KW-1133">Transmembrane helix</keyword>